<sequence>MRIERKVDFLDQFTDMVIHIIFYFKVVLENPFALFVFCLILLTGLYFGVKQMILHRNKNPWTVEQKKDLKITIFLGTIIAGIFYFIIKE</sequence>
<keyword evidence="1" id="KW-1133">Transmembrane helix</keyword>
<accession>D5V7V4</accession>
<keyword evidence="1" id="KW-0472">Membrane</keyword>
<name>D5V7V4_ARCNC</name>
<evidence type="ECO:0000256" key="1">
    <source>
        <dbReference type="SAM" id="Phobius"/>
    </source>
</evidence>
<dbReference type="EMBL" id="CP001999">
    <property type="protein sequence ID" value="ADG94724.1"/>
    <property type="molecule type" value="Genomic_DNA"/>
</dbReference>
<dbReference type="RefSeq" id="WP_013136868.1">
    <property type="nucleotide sequence ID" value="NC_014166.1"/>
</dbReference>
<organism evidence="2 3">
    <name type="scientific">Arcobacter nitrofigilis (strain ATCC 33309 / DSM 7299 / CCUG 15893 / LMG 7604 / NCTC 12251 / CI)</name>
    <name type="common">Campylobacter nitrofigilis</name>
    <dbReference type="NCBI Taxonomy" id="572480"/>
    <lineage>
        <taxon>Bacteria</taxon>
        <taxon>Pseudomonadati</taxon>
        <taxon>Campylobacterota</taxon>
        <taxon>Epsilonproteobacteria</taxon>
        <taxon>Campylobacterales</taxon>
        <taxon>Arcobacteraceae</taxon>
        <taxon>Arcobacter</taxon>
    </lineage>
</organism>
<dbReference type="Proteomes" id="UP000000939">
    <property type="component" value="Chromosome"/>
</dbReference>
<reference evidence="2 3" key="1">
    <citation type="journal article" date="2010" name="Stand. Genomic Sci.">
        <title>Complete genome sequence of Arcobacter nitrofigilis type strain (CI).</title>
        <authorList>
            <person name="Pati A."/>
            <person name="Gronow S."/>
            <person name="Lapidus A."/>
            <person name="Copeland A."/>
            <person name="Glavina Del Rio T."/>
            <person name="Nolan M."/>
            <person name="Lucas S."/>
            <person name="Tice H."/>
            <person name="Cheng J.F."/>
            <person name="Han C."/>
            <person name="Chertkov O."/>
            <person name="Bruce D."/>
            <person name="Tapia R."/>
            <person name="Goodwin L."/>
            <person name="Pitluck S."/>
            <person name="Liolios K."/>
            <person name="Ivanova N."/>
            <person name="Mavromatis K."/>
            <person name="Chen A."/>
            <person name="Palaniappan K."/>
            <person name="Land M."/>
            <person name="Hauser L."/>
            <person name="Chang Y.J."/>
            <person name="Jeffries C.D."/>
            <person name="Detter J.C."/>
            <person name="Rohde M."/>
            <person name="Goker M."/>
            <person name="Bristow J."/>
            <person name="Eisen J.A."/>
            <person name="Markowitz V."/>
            <person name="Hugenholtz P."/>
            <person name="Klenk H.P."/>
            <person name="Kyrpides N.C."/>
        </authorList>
    </citation>
    <scope>NUCLEOTIDE SEQUENCE [LARGE SCALE GENOMIC DNA]</scope>
    <source>
        <strain evidence="3">ATCC 33309 / DSM 7299 / CCUG 15893 / LMG 7604 / NCTC 12251 / CI</strain>
    </source>
</reference>
<dbReference type="AlphaFoldDB" id="D5V7V4"/>
<proteinExistence type="predicted"/>
<dbReference type="KEGG" id="ant:Arnit_3077"/>
<protein>
    <submittedName>
        <fullName evidence="2">Uncharacterized protein</fullName>
    </submittedName>
</protein>
<dbReference type="HOGENOM" id="CLU_2448229_0_0_7"/>
<evidence type="ECO:0000313" key="2">
    <source>
        <dbReference type="EMBL" id="ADG94724.1"/>
    </source>
</evidence>
<dbReference type="STRING" id="572480.Arnit_3077"/>
<feature type="transmembrane region" description="Helical" evidence="1">
    <location>
        <begin position="32"/>
        <end position="49"/>
    </location>
</feature>
<feature type="transmembrane region" description="Helical" evidence="1">
    <location>
        <begin position="69"/>
        <end position="87"/>
    </location>
</feature>
<keyword evidence="1" id="KW-0812">Transmembrane</keyword>
<gene>
    <name evidence="2" type="ordered locus">Arnit_3077</name>
</gene>
<keyword evidence="3" id="KW-1185">Reference proteome</keyword>
<evidence type="ECO:0000313" key="3">
    <source>
        <dbReference type="Proteomes" id="UP000000939"/>
    </source>
</evidence>